<keyword evidence="3" id="KW-1185">Reference proteome</keyword>
<organism evidence="2 3">
    <name type="scientific">Folsomia candida</name>
    <name type="common">Springtail</name>
    <dbReference type="NCBI Taxonomy" id="158441"/>
    <lineage>
        <taxon>Eukaryota</taxon>
        <taxon>Metazoa</taxon>
        <taxon>Ecdysozoa</taxon>
        <taxon>Arthropoda</taxon>
        <taxon>Hexapoda</taxon>
        <taxon>Collembola</taxon>
        <taxon>Entomobryomorpha</taxon>
        <taxon>Isotomoidea</taxon>
        <taxon>Isotomidae</taxon>
        <taxon>Proisotominae</taxon>
        <taxon>Folsomia</taxon>
    </lineage>
</organism>
<gene>
    <name evidence="2" type="ORF">Fcan01_22118</name>
</gene>
<evidence type="ECO:0000313" key="3">
    <source>
        <dbReference type="Proteomes" id="UP000198287"/>
    </source>
</evidence>
<accession>A0A226DFC0</accession>
<protein>
    <submittedName>
        <fullName evidence="2">Uncharacterized protein</fullName>
    </submittedName>
</protein>
<sequence length="242" mass="28149">MSTYSTQLTEFFGVFLAYHEIMEKSCLFAKCPFHWDDKNHILRLDHKFRQHYNFWIKNGITLIFIFTPTSLILLRYFVKKLGFLDPFEDNVPPIVVTLYVIAALLVISLSVLIMPLVVMGDKFVFGEIQYAFEVFCDLGKYLTKKENGWKLSSNINKIAVLVAQLYAKLPFGLTVLCVSNNIDPFYYFMHWMPVSLVSFGSILLRSALLLISWTESCRLVALLIFFALFVINLLNRETHMWI</sequence>
<feature type="transmembrane region" description="Helical" evidence="1">
    <location>
        <begin position="185"/>
        <end position="204"/>
    </location>
</feature>
<feature type="transmembrane region" description="Helical" evidence="1">
    <location>
        <begin position="216"/>
        <end position="234"/>
    </location>
</feature>
<name>A0A226DFC0_FOLCA</name>
<feature type="transmembrane region" description="Helical" evidence="1">
    <location>
        <begin position="59"/>
        <end position="78"/>
    </location>
</feature>
<dbReference type="AlphaFoldDB" id="A0A226DFC0"/>
<proteinExistence type="predicted"/>
<keyword evidence="1" id="KW-0472">Membrane</keyword>
<evidence type="ECO:0000256" key="1">
    <source>
        <dbReference type="SAM" id="Phobius"/>
    </source>
</evidence>
<comment type="caution">
    <text evidence="2">The sequence shown here is derived from an EMBL/GenBank/DDBJ whole genome shotgun (WGS) entry which is preliminary data.</text>
</comment>
<feature type="non-terminal residue" evidence="2">
    <location>
        <position position="242"/>
    </location>
</feature>
<reference evidence="2 3" key="1">
    <citation type="submission" date="2015-12" db="EMBL/GenBank/DDBJ databases">
        <title>The genome of Folsomia candida.</title>
        <authorList>
            <person name="Faddeeva A."/>
            <person name="Derks M.F."/>
            <person name="Anvar Y."/>
            <person name="Smit S."/>
            <person name="Van Straalen N."/>
            <person name="Roelofs D."/>
        </authorList>
    </citation>
    <scope>NUCLEOTIDE SEQUENCE [LARGE SCALE GENOMIC DNA]</scope>
    <source>
        <strain evidence="2 3">VU population</strain>
        <tissue evidence="2">Whole body</tissue>
    </source>
</reference>
<feature type="transmembrane region" description="Helical" evidence="1">
    <location>
        <begin position="98"/>
        <end position="118"/>
    </location>
</feature>
<keyword evidence="1" id="KW-0812">Transmembrane</keyword>
<evidence type="ECO:0000313" key="2">
    <source>
        <dbReference type="EMBL" id="OXA43271.1"/>
    </source>
</evidence>
<dbReference type="Proteomes" id="UP000198287">
    <property type="component" value="Unassembled WGS sequence"/>
</dbReference>
<keyword evidence="1" id="KW-1133">Transmembrane helix</keyword>
<dbReference type="EMBL" id="LNIX01000023">
    <property type="protein sequence ID" value="OXA43271.1"/>
    <property type="molecule type" value="Genomic_DNA"/>
</dbReference>